<accession>A0A2S4KPV7</accession>
<dbReference type="OrthoDB" id="5689at2759"/>
<sequence>MVREKPSNSCFTWFISDTKSGTGSRGPSADPRIVGPTPPLTFRAATPDYLAYFGLFAVDPTRHAGGIGRSILARAKAHARGTWGVRRLEMWVIWTREELISWYVRRGYTRTERTMPFPYAHLVNGRALRDDLHFAVLDKVLCAAPLEANDGL</sequence>
<protein>
    <recommendedName>
        <fullName evidence="3">N-acetyltransferase domain-containing protein</fullName>
    </recommendedName>
</protein>
<dbReference type="Gene3D" id="3.40.630.30">
    <property type="match status" value="1"/>
</dbReference>
<evidence type="ECO:0000313" key="2">
    <source>
        <dbReference type="Proteomes" id="UP000237481"/>
    </source>
</evidence>
<name>A0A2S4KPV7_9HYPO</name>
<dbReference type="CDD" id="cd04301">
    <property type="entry name" value="NAT_SF"/>
    <property type="match status" value="1"/>
</dbReference>
<keyword evidence="2" id="KW-1185">Reference proteome</keyword>
<dbReference type="InterPro" id="IPR016181">
    <property type="entry name" value="Acyl_CoA_acyltransferase"/>
</dbReference>
<evidence type="ECO:0000313" key="1">
    <source>
        <dbReference type="EMBL" id="POR32202.1"/>
    </source>
</evidence>
<organism evidence="1 2">
    <name type="scientific">Tolypocladium paradoxum</name>
    <dbReference type="NCBI Taxonomy" id="94208"/>
    <lineage>
        <taxon>Eukaryota</taxon>
        <taxon>Fungi</taxon>
        <taxon>Dikarya</taxon>
        <taxon>Ascomycota</taxon>
        <taxon>Pezizomycotina</taxon>
        <taxon>Sordariomycetes</taxon>
        <taxon>Hypocreomycetidae</taxon>
        <taxon>Hypocreales</taxon>
        <taxon>Ophiocordycipitaceae</taxon>
        <taxon>Tolypocladium</taxon>
    </lineage>
</organism>
<comment type="caution">
    <text evidence="1">The sequence shown here is derived from an EMBL/GenBank/DDBJ whole genome shotgun (WGS) entry which is preliminary data.</text>
</comment>
<proteinExistence type="predicted"/>
<dbReference type="STRING" id="94208.A0A2S4KPV7"/>
<evidence type="ECO:0008006" key="3">
    <source>
        <dbReference type="Google" id="ProtNLM"/>
    </source>
</evidence>
<reference evidence="1 2" key="1">
    <citation type="submission" date="2018-01" db="EMBL/GenBank/DDBJ databases">
        <title>Harnessing the power of phylogenomics to disentangle the directionality and signatures of interkingdom host jumping in the parasitic fungal genus Tolypocladium.</title>
        <authorList>
            <person name="Quandt C.A."/>
            <person name="Patterson W."/>
            <person name="Spatafora J.W."/>
        </authorList>
    </citation>
    <scope>NUCLEOTIDE SEQUENCE [LARGE SCALE GENOMIC DNA]</scope>
    <source>
        <strain evidence="1 2">NRBC 100945</strain>
    </source>
</reference>
<dbReference type="Proteomes" id="UP000237481">
    <property type="component" value="Unassembled WGS sequence"/>
</dbReference>
<dbReference type="SUPFAM" id="SSF55729">
    <property type="entry name" value="Acyl-CoA N-acyltransferases (Nat)"/>
    <property type="match status" value="1"/>
</dbReference>
<dbReference type="EMBL" id="PKSG01000889">
    <property type="protein sequence ID" value="POR32202.1"/>
    <property type="molecule type" value="Genomic_DNA"/>
</dbReference>
<gene>
    <name evidence="1" type="ORF">TPAR_07583</name>
</gene>
<dbReference type="AlphaFoldDB" id="A0A2S4KPV7"/>